<evidence type="ECO:0000313" key="3">
    <source>
        <dbReference type="Proteomes" id="UP000266841"/>
    </source>
</evidence>
<sequence>LGISTQDSGLWLWPARCPARAHLDIHSTWQAGDTLGITSSVWTGLRRAVHSKLHKYLHKFEHGESSLALEWRTVAPSESTERDYATGDGQSRLSVPEDM</sequence>
<proteinExistence type="predicted"/>
<dbReference type="EMBL" id="AGNL01030179">
    <property type="protein sequence ID" value="EJK56907.1"/>
    <property type="molecule type" value="Genomic_DNA"/>
</dbReference>
<dbReference type="Proteomes" id="UP000266841">
    <property type="component" value="Unassembled WGS sequence"/>
</dbReference>
<evidence type="ECO:0000313" key="2">
    <source>
        <dbReference type="EMBL" id="EJK56907.1"/>
    </source>
</evidence>
<reference evidence="2 3" key="1">
    <citation type="journal article" date="2012" name="Genome Biol.">
        <title>Genome and low-iron response of an oceanic diatom adapted to chronic iron limitation.</title>
        <authorList>
            <person name="Lommer M."/>
            <person name="Specht M."/>
            <person name="Roy A.S."/>
            <person name="Kraemer L."/>
            <person name="Andreson R."/>
            <person name="Gutowska M.A."/>
            <person name="Wolf J."/>
            <person name="Bergner S.V."/>
            <person name="Schilhabel M.B."/>
            <person name="Klostermeier U.C."/>
            <person name="Beiko R.G."/>
            <person name="Rosenstiel P."/>
            <person name="Hippler M."/>
            <person name="Laroche J."/>
        </authorList>
    </citation>
    <scope>NUCLEOTIDE SEQUENCE [LARGE SCALE GENOMIC DNA]</scope>
    <source>
        <strain evidence="2 3">CCMP1005</strain>
    </source>
</reference>
<keyword evidence="3" id="KW-1185">Reference proteome</keyword>
<evidence type="ECO:0000256" key="1">
    <source>
        <dbReference type="SAM" id="MobiDB-lite"/>
    </source>
</evidence>
<protein>
    <submittedName>
        <fullName evidence="2">Uncharacterized protein</fullName>
    </submittedName>
</protein>
<gene>
    <name evidence="2" type="ORF">THAOC_23111</name>
</gene>
<name>K0SE20_THAOC</name>
<accession>K0SE20</accession>
<comment type="caution">
    <text evidence="2">The sequence shown here is derived from an EMBL/GenBank/DDBJ whole genome shotgun (WGS) entry which is preliminary data.</text>
</comment>
<feature type="region of interest" description="Disordered" evidence="1">
    <location>
        <begin position="77"/>
        <end position="99"/>
    </location>
</feature>
<dbReference type="AlphaFoldDB" id="K0SE20"/>
<feature type="non-terminal residue" evidence="2">
    <location>
        <position position="1"/>
    </location>
</feature>
<organism evidence="2 3">
    <name type="scientific">Thalassiosira oceanica</name>
    <name type="common">Marine diatom</name>
    <dbReference type="NCBI Taxonomy" id="159749"/>
    <lineage>
        <taxon>Eukaryota</taxon>
        <taxon>Sar</taxon>
        <taxon>Stramenopiles</taxon>
        <taxon>Ochrophyta</taxon>
        <taxon>Bacillariophyta</taxon>
        <taxon>Coscinodiscophyceae</taxon>
        <taxon>Thalassiosirophycidae</taxon>
        <taxon>Thalassiosirales</taxon>
        <taxon>Thalassiosiraceae</taxon>
        <taxon>Thalassiosira</taxon>
    </lineage>
</organism>